<gene>
    <name evidence="7" type="ORF">SVTN_17970</name>
</gene>
<name>A0A0B5I049_9ACTN</name>
<accession>A0A0B5I049</accession>
<dbReference type="GO" id="GO:0016705">
    <property type="term" value="F:oxidoreductase activity, acting on paired donors, with incorporation or reduction of molecular oxygen"/>
    <property type="evidence" value="ECO:0007669"/>
    <property type="project" value="InterPro"/>
</dbReference>
<dbReference type="HOGENOM" id="CLU_033716_1_1_11"/>
<keyword evidence="6" id="KW-0503">Monooxygenase</keyword>
<dbReference type="GO" id="GO:0020037">
    <property type="term" value="F:heme binding"/>
    <property type="evidence" value="ECO:0007669"/>
    <property type="project" value="InterPro"/>
</dbReference>
<evidence type="ECO:0000256" key="5">
    <source>
        <dbReference type="ARBA" id="ARBA00023004"/>
    </source>
</evidence>
<dbReference type="GO" id="GO:0004497">
    <property type="term" value="F:monooxygenase activity"/>
    <property type="evidence" value="ECO:0007669"/>
    <property type="project" value="UniProtKB-KW"/>
</dbReference>
<dbReference type="AlphaFoldDB" id="A0A0B5I049"/>
<protein>
    <recommendedName>
        <fullName evidence="9">Cytochrome P450</fullName>
    </recommendedName>
</protein>
<evidence type="ECO:0000256" key="1">
    <source>
        <dbReference type="ARBA" id="ARBA00010617"/>
    </source>
</evidence>
<evidence type="ECO:0000256" key="6">
    <source>
        <dbReference type="ARBA" id="ARBA00023033"/>
    </source>
</evidence>
<dbReference type="RefSeq" id="WP_041130013.1">
    <property type="nucleotide sequence ID" value="NZ_CP010407.1"/>
</dbReference>
<dbReference type="PRINTS" id="PR00385">
    <property type="entry name" value="P450"/>
</dbReference>
<dbReference type="SUPFAM" id="SSF48264">
    <property type="entry name" value="Cytochrome P450"/>
    <property type="match status" value="1"/>
</dbReference>
<sequence>MSAQVQDDLAPLPYRRDPACPFAPDPELARLRREEPVSRIRLTGGSEAWLVTRFADARQVLADPRFSSRLTPIGVVVPPSQDQGLSEALQSRQPGTFIEEDPPEHTRLRALVTREFTTRRMRRLQPYVEAVVEEHLEVMAAAPHPVDLMAAFALPVPSRIICAILGLPTEGTYDFAGHTRVMTDVMSPLPELIEARDALRAGMREVVRGKRRNPGDDLLGRVIRESGDSVTDEELVGIGNLLLVAGHETTAHMLGLGVLALLHHPDQADVLRDRPELCDSAIDELVRYVTIPHHGELRTATEDVRVGDVLLRAGEQVLVSLPSANWDPEGIEAPDTLDLTRPPRTHLAYGHGVHHCVGTPLAQLELRVALPALLRRFPDMRCAVPYDEVPFRRSNVTYGLHALPLTW</sequence>
<dbReference type="CDD" id="cd11030">
    <property type="entry name" value="CYP105-like"/>
    <property type="match status" value="1"/>
</dbReference>
<dbReference type="InterPro" id="IPR036396">
    <property type="entry name" value="Cyt_P450_sf"/>
</dbReference>
<dbReference type="GO" id="GO:0005506">
    <property type="term" value="F:iron ion binding"/>
    <property type="evidence" value="ECO:0007669"/>
    <property type="project" value="InterPro"/>
</dbReference>
<dbReference type="Pfam" id="PF00067">
    <property type="entry name" value="p450"/>
    <property type="match status" value="1"/>
</dbReference>
<keyword evidence="4" id="KW-0560">Oxidoreductase</keyword>
<dbReference type="InterPro" id="IPR002397">
    <property type="entry name" value="Cyt_P450_B"/>
</dbReference>
<dbReference type="PANTHER" id="PTHR46696">
    <property type="entry name" value="P450, PUTATIVE (EUROFUNG)-RELATED"/>
    <property type="match status" value="1"/>
</dbReference>
<dbReference type="Proteomes" id="UP000031774">
    <property type="component" value="Chromosome"/>
</dbReference>
<dbReference type="Gene3D" id="1.10.630.10">
    <property type="entry name" value="Cytochrome P450"/>
    <property type="match status" value="1"/>
</dbReference>
<dbReference type="InterPro" id="IPR001128">
    <property type="entry name" value="Cyt_P450"/>
</dbReference>
<keyword evidence="5" id="KW-0408">Iron</keyword>
<evidence type="ECO:0008006" key="9">
    <source>
        <dbReference type="Google" id="ProtNLM"/>
    </source>
</evidence>
<evidence type="ECO:0000256" key="4">
    <source>
        <dbReference type="ARBA" id="ARBA00023002"/>
    </source>
</evidence>
<evidence type="ECO:0000256" key="3">
    <source>
        <dbReference type="ARBA" id="ARBA00022723"/>
    </source>
</evidence>
<comment type="similarity">
    <text evidence="1">Belongs to the cytochrome P450 family.</text>
</comment>
<dbReference type="STRING" id="362257.SVTN_17970"/>
<evidence type="ECO:0000313" key="7">
    <source>
        <dbReference type="EMBL" id="AJF65996.1"/>
    </source>
</evidence>
<keyword evidence="8" id="KW-1185">Reference proteome</keyword>
<dbReference type="FunFam" id="1.10.630.10:FF:000018">
    <property type="entry name" value="Cytochrome P450 monooxygenase"/>
    <property type="match status" value="1"/>
</dbReference>
<evidence type="ECO:0000256" key="2">
    <source>
        <dbReference type="ARBA" id="ARBA00022617"/>
    </source>
</evidence>
<keyword evidence="3" id="KW-0479">Metal-binding</keyword>
<dbReference type="PRINTS" id="PR00359">
    <property type="entry name" value="BP450"/>
</dbReference>
<dbReference type="KEGG" id="svt:SVTN_17970"/>
<dbReference type="PANTHER" id="PTHR46696:SF6">
    <property type="entry name" value="P450, PUTATIVE (EUROFUNG)-RELATED"/>
    <property type="match status" value="1"/>
</dbReference>
<dbReference type="EMBL" id="CP010407">
    <property type="protein sequence ID" value="AJF65996.1"/>
    <property type="molecule type" value="Genomic_DNA"/>
</dbReference>
<reference evidence="7 8" key="1">
    <citation type="submission" date="2014-12" db="EMBL/GenBank/DDBJ databases">
        <title>Complete genome sequence of Streptomyces vietnamensis strain GIMV4.0001, a genetic manipulable producer of the benzoisochromanequinone antibiotic granaticin.</title>
        <authorList>
            <person name="Deng M.R."/>
            <person name="Guo J."/>
            <person name="Ma L.Y."/>
            <person name="Feng G.D."/>
            <person name="Mo C.Y."/>
            <person name="Zhu H.H."/>
        </authorList>
    </citation>
    <scope>NUCLEOTIDE SEQUENCE [LARGE SCALE GENOMIC DNA]</scope>
    <source>
        <strain evidence="8">GIMV4.0001</strain>
    </source>
</reference>
<keyword evidence="2" id="KW-0349">Heme</keyword>
<proteinExistence type="inferred from homology"/>
<evidence type="ECO:0000313" key="8">
    <source>
        <dbReference type="Proteomes" id="UP000031774"/>
    </source>
</evidence>
<organism evidence="7 8">
    <name type="scientific">Streptomyces vietnamensis</name>
    <dbReference type="NCBI Taxonomy" id="362257"/>
    <lineage>
        <taxon>Bacteria</taxon>
        <taxon>Bacillati</taxon>
        <taxon>Actinomycetota</taxon>
        <taxon>Actinomycetes</taxon>
        <taxon>Kitasatosporales</taxon>
        <taxon>Streptomycetaceae</taxon>
        <taxon>Streptomyces</taxon>
    </lineage>
</organism>